<dbReference type="FunFam" id="3.40.220.10:FF:000002">
    <property type="entry name" value="Core histone macro-H2A"/>
    <property type="match status" value="1"/>
</dbReference>
<feature type="chain" id="PRO_5029768619" description="Macro domain-containing protein" evidence="11">
    <location>
        <begin position="18"/>
        <end position="417"/>
    </location>
</feature>
<dbReference type="AlphaFoldDB" id="A0A7M5XFH8"/>
<evidence type="ECO:0000256" key="7">
    <source>
        <dbReference type="ARBA" id="ARBA00023125"/>
    </source>
</evidence>
<keyword evidence="11" id="KW-0732">Signal</keyword>
<dbReference type="GO" id="GO:0000786">
    <property type="term" value="C:nucleosome"/>
    <property type="evidence" value="ECO:0007669"/>
    <property type="project" value="UniProtKB-KW"/>
</dbReference>
<dbReference type="CDD" id="cd00074">
    <property type="entry name" value="HFD_H2A"/>
    <property type="match status" value="1"/>
</dbReference>
<evidence type="ECO:0000313" key="13">
    <source>
        <dbReference type="EnsemblMetazoa" id="CLYHEMP022686.1"/>
    </source>
</evidence>
<dbReference type="PANTHER" id="PTHR23430">
    <property type="entry name" value="HISTONE H2A"/>
    <property type="match status" value="1"/>
</dbReference>
<reference evidence="13" key="1">
    <citation type="submission" date="2021-01" db="UniProtKB">
        <authorList>
            <consortium name="EnsemblMetazoa"/>
        </authorList>
    </citation>
    <scope>IDENTIFICATION</scope>
</reference>
<dbReference type="OrthoDB" id="9421954at2759"/>
<dbReference type="SUPFAM" id="SSF47113">
    <property type="entry name" value="Histone-fold"/>
    <property type="match status" value="1"/>
</dbReference>
<keyword evidence="9" id="KW-0544">Nucleosome core</keyword>
<dbReference type="GO" id="GO:0046982">
    <property type="term" value="F:protein heterodimerization activity"/>
    <property type="evidence" value="ECO:0007669"/>
    <property type="project" value="InterPro"/>
</dbReference>
<accession>A0A7M5XFH8</accession>
<dbReference type="Pfam" id="PF16211">
    <property type="entry name" value="Histone_H2A_C"/>
    <property type="match status" value="1"/>
</dbReference>
<protein>
    <recommendedName>
        <fullName evidence="12">Macro domain-containing protein</fullName>
    </recommendedName>
</protein>
<feature type="region of interest" description="Disordered" evidence="10">
    <location>
        <begin position="189"/>
        <end position="225"/>
    </location>
</feature>
<dbReference type="GO" id="GO:0005634">
    <property type="term" value="C:nucleus"/>
    <property type="evidence" value="ECO:0007669"/>
    <property type="project" value="UniProtKB-SubCell"/>
</dbReference>
<keyword evidence="3" id="KW-0158">Chromosome</keyword>
<keyword evidence="7" id="KW-0238">DNA-binding</keyword>
<keyword evidence="14" id="KW-1185">Reference proteome</keyword>
<dbReference type="Gene3D" id="3.40.220.10">
    <property type="entry name" value="Leucine Aminopeptidase, subunit E, domain 1"/>
    <property type="match status" value="1"/>
</dbReference>
<feature type="domain" description="Macro" evidence="12">
    <location>
        <begin position="228"/>
        <end position="413"/>
    </location>
</feature>
<sequence length="417" mass="44615">MTCALPSAFLFFEIAQLLVLQKKSKSKMSGRGKPKKKERISVSKRAGTIFPVSRVRRYLRGCTHKLRIAMGAPIYQAAVMEYLSAEILELAGNAARDNKRSRITPRHILLAIANDEELNKLLKNVTIASGGVMPHIEPQLLKRKTSTTFTDPLANQKALKASKLGGIQKAKNIVAPKKTALSKAVVKATTKATTSKSAPSKAPATTKSAPKSPAKASPKKKMDGSAPAVLSEKVLFLGQKLSVVQADIATIECDALVHPTNGGFNTSGEVGKALVKVGGTDLEKSIQELHKSHGDLTEGSAMLGDAPNLKVKHIIHAYSPTYDANASTNEEKLEALINSCLTLADEKNVSSIALPSIGSGVNAYPKQVAAQTILKAISNYFVTVMASSLKQIYFVLYDMESIGVYTIEMARLDSGSS</sequence>
<evidence type="ECO:0000259" key="12">
    <source>
        <dbReference type="PROSITE" id="PS51154"/>
    </source>
</evidence>
<evidence type="ECO:0000256" key="5">
    <source>
        <dbReference type="ARBA" id="ARBA00022843"/>
    </source>
</evidence>
<name>A0A7M5XFH8_9CNID</name>
<evidence type="ECO:0000256" key="8">
    <source>
        <dbReference type="ARBA" id="ARBA00023242"/>
    </source>
</evidence>
<evidence type="ECO:0000256" key="2">
    <source>
        <dbReference type="ARBA" id="ARBA00004286"/>
    </source>
</evidence>
<dbReference type="GO" id="GO:0006325">
    <property type="term" value="P:chromatin organization"/>
    <property type="evidence" value="ECO:0007669"/>
    <property type="project" value="UniProtKB-KW"/>
</dbReference>
<comment type="subcellular location">
    <subcellularLocation>
        <location evidence="2">Chromosome</location>
    </subcellularLocation>
    <subcellularLocation>
        <location evidence="1">Nucleus</location>
    </subcellularLocation>
</comment>
<dbReference type="InterPro" id="IPR032454">
    <property type="entry name" value="Histone_H2A_C"/>
</dbReference>
<keyword evidence="5" id="KW-0832">Ubl conjugation</keyword>
<dbReference type="GO" id="GO:0003677">
    <property type="term" value="F:DNA binding"/>
    <property type="evidence" value="ECO:0007669"/>
    <property type="project" value="UniProtKB-KW"/>
</dbReference>
<dbReference type="Pfam" id="PF01661">
    <property type="entry name" value="Macro"/>
    <property type="match status" value="1"/>
</dbReference>
<dbReference type="EnsemblMetazoa" id="CLYHEMT022686.1">
    <property type="protein sequence ID" value="CLYHEMP022686.1"/>
    <property type="gene ID" value="CLYHEMG022686"/>
</dbReference>
<dbReference type="PRINTS" id="PR00620">
    <property type="entry name" value="HISTONEH2A"/>
</dbReference>
<dbReference type="GO" id="GO:0030527">
    <property type="term" value="F:structural constituent of chromatin"/>
    <property type="evidence" value="ECO:0007669"/>
    <property type="project" value="InterPro"/>
</dbReference>
<evidence type="ECO:0000256" key="9">
    <source>
        <dbReference type="ARBA" id="ARBA00023269"/>
    </source>
</evidence>
<dbReference type="Pfam" id="PF00125">
    <property type="entry name" value="Histone"/>
    <property type="match status" value="1"/>
</dbReference>
<dbReference type="SMART" id="SM00414">
    <property type="entry name" value="H2A"/>
    <property type="match status" value="1"/>
</dbReference>
<evidence type="ECO:0000256" key="1">
    <source>
        <dbReference type="ARBA" id="ARBA00004123"/>
    </source>
</evidence>
<keyword evidence="4" id="KW-1017">Isopeptide bond</keyword>
<dbReference type="PROSITE" id="PS51154">
    <property type="entry name" value="MACRO"/>
    <property type="match status" value="1"/>
</dbReference>
<proteinExistence type="predicted"/>
<dbReference type="Proteomes" id="UP000594262">
    <property type="component" value="Unplaced"/>
</dbReference>
<keyword evidence="8" id="KW-0539">Nucleus</keyword>
<feature type="compositionally biased region" description="Low complexity" evidence="10">
    <location>
        <begin position="189"/>
        <end position="216"/>
    </location>
</feature>
<dbReference type="InterPro" id="IPR007125">
    <property type="entry name" value="H2A/H2B/H3"/>
</dbReference>
<evidence type="ECO:0000313" key="14">
    <source>
        <dbReference type="Proteomes" id="UP000594262"/>
    </source>
</evidence>
<dbReference type="InterPro" id="IPR002119">
    <property type="entry name" value="Histone_H2A"/>
</dbReference>
<dbReference type="Gene3D" id="1.10.20.10">
    <property type="entry name" value="Histone, subunit A"/>
    <property type="match status" value="1"/>
</dbReference>
<evidence type="ECO:0000256" key="4">
    <source>
        <dbReference type="ARBA" id="ARBA00022499"/>
    </source>
</evidence>
<dbReference type="InterPro" id="IPR009072">
    <property type="entry name" value="Histone-fold"/>
</dbReference>
<organism evidence="13 14">
    <name type="scientific">Clytia hemisphaerica</name>
    <dbReference type="NCBI Taxonomy" id="252671"/>
    <lineage>
        <taxon>Eukaryota</taxon>
        <taxon>Metazoa</taxon>
        <taxon>Cnidaria</taxon>
        <taxon>Hydrozoa</taxon>
        <taxon>Hydroidolina</taxon>
        <taxon>Leptothecata</taxon>
        <taxon>Obeliida</taxon>
        <taxon>Clytiidae</taxon>
        <taxon>Clytia</taxon>
    </lineage>
</organism>
<dbReference type="SUPFAM" id="SSF52949">
    <property type="entry name" value="Macro domain-like"/>
    <property type="match status" value="1"/>
</dbReference>
<feature type="signal peptide" evidence="11">
    <location>
        <begin position="1"/>
        <end position="17"/>
    </location>
</feature>
<dbReference type="SMART" id="SM00506">
    <property type="entry name" value="A1pp"/>
    <property type="match status" value="1"/>
</dbReference>
<dbReference type="InterPro" id="IPR043472">
    <property type="entry name" value="Macro_dom-like"/>
</dbReference>
<dbReference type="FunFam" id="1.10.20.10:FF:000013">
    <property type="entry name" value="Core histone macro-H2A"/>
    <property type="match status" value="1"/>
</dbReference>
<dbReference type="InterPro" id="IPR002589">
    <property type="entry name" value="Macro_dom"/>
</dbReference>
<evidence type="ECO:0000256" key="6">
    <source>
        <dbReference type="ARBA" id="ARBA00022853"/>
    </source>
</evidence>
<evidence type="ECO:0000256" key="3">
    <source>
        <dbReference type="ARBA" id="ARBA00022454"/>
    </source>
</evidence>
<evidence type="ECO:0000256" key="10">
    <source>
        <dbReference type="SAM" id="MobiDB-lite"/>
    </source>
</evidence>
<evidence type="ECO:0000256" key="11">
    <source>
        <dbReference type="SAM" id="SignalP"/>
    </source>
</evidence>
<keyword evidence="6" id="KW-0156">Chromatin regulator</keyword>